<comment type="caution">
    <text evidence="7">Lacks conserved residue(s) required for the propagation of feature annotation.</text>
</comment>
<dbReference type="RefSeq" id="WP_003337993.1">
    <property type="nucleotide sequence ID" value="NZ_CP007806.1"/>
</dbReference>
<evidence type="ECO:0000256" key="2">
    <source>
        <dbReference type="ARBA" id="ARBA00022679"/>
    </source>
</evidence>
<evidence type="ECO:0000256" key="7">
    <source>
        <dbReference type="HAMAP-Rule" id="MF_00109"/>
    </source>
</evidence>
<dbReference type="SUPFAM" id="SSF52540">
    <property type="entry name" value="P-loop containing nucleoside triphosphate hydrolases"/>
    <property type="match status" value="1"/>
</dbReference>
<accession>A0A075QZX9</accession>
<dbReference type="GO" id="GO:0005829">
    <property type="term" value="C:cytosol"/>
    <property type="evidence" value="ECO:0007669"/>
    <property type="project" value="TreeGrafter"/>
</dbReference>
<feature type="binding site" evidence="7">
    <location>
        <position position="17"/>
    </location>
    <ligand>
        <name>Mg(2+)</name>
        <dbReference type="ChEBI" id="CHEBI:18420"/>
    </ligand>
</feature>
<dbReference type="Gene3D" id="3.40.50.300">
    <property type="entry name" value="P-loop containing nucleotide triphosphate hydrolases"/>
    <property type="match status" value="1"/>
</dbReference>
<dbReference type="GO" id="GO:0008652">
    <property type="term" value="P:amino acid biosynthetic process"/>
    <property type="evidence" value="ECO:0007669"/>
    <property type="project" value="UniProtKB-KW"/>
</dbReference>
<keyword evidence="2 7" id="KW-0808">Transferase</keyword>
<keyword evidence="5 7" id="KW-0067">ATP-binding</keyword>
<dbReference type="HOGENOM" id="CLU_057607_4_0_9"/>
<evidence type="ECO:0000256" key="5">
    <source>
        <dbReference type="ARBA" id="ARBA00022840"/>
    </source>
</evidence>
<comment type="pathway">
    <text evidence="7">Metabolic intermediate biosynthesis; chorismate biosynthesis; chorismate from D-erythrose 4-phosphate and phosphoenolpyruvate: step 5/7.</text>
</comment>
<dbReference type="GO" id="GO:0009073">
    <property type="term" value="P:aromatic amino acid family biosynthetic process"/>
    <property type="evidence" value="ECO:0007669"/>
    <property type="project" value="UniProtKB-KW"/>
</dbReference>
<dbReference type="PRINTS" id="PR01100">
    <property type="entry name" value="SHIKIMTKNASE"/>
</dbReference>
<dbReference type="GO" id="GO:0009423">
    <property type="term" value="P:chorismate biosynthetic process"/>
    <property type="evidence" value="ECO:0007669"/>
    <property type="project" value="UniProtKB-UniRule"/>
</dbReference>
<comment type="subcellular location">
    <subcellularLocation>
        <location evidence="7">Cytoplasm</location>
    </subcellularLocation>
</comment>
<evidence type="ECO:0000256" key="3">
    <source>
        <dbReference type="ARBA" id="ARBA00022741"/>
    </source>
</evidence>
<keyword evidence="7" id="KW-0479">Metal-binding</keyword>
<dbReference type="Pfam" id="PF01202">
    <property type="entry name" value="SKI"/>
    <property type="match status" value="1"/>
</dbReference>
<comment type="similarity">
    <text evidence="7">Belongs to the shikimate kinase family.</text>
</comment>
<dbReference type="CDD" id="cd00464">
    <property type="entry name" value="SK"/>
    <property type="match status" value="1"/>
</dbReference>
<keyword evidence="3 7" id="KW-0547">Nucleotide-binding</keyword>
<feature type="binding site" evidence="7">
    <location>
        <position position="35"/>
    </location>
    <ligand>
        <name>substrate</name>
    </ligand>
</feature>
<evidence type="ECO:0000256" key="6">
    <source>
        <dbReference type="ARBA" id="ARBA00023141"/>
    </source>
</evidence>
<dbReference type="InterPro" id="IPR000623">
    <property type="entry name" value="Shikimate_kinase/TSH1"/>
</dbReference>
<dbReference type="GO" id="GO:0005524">
    <property type="term" value="F:ATP binding"/>
    <property type="evidence" value="ECO:0007669"/>
    <property type="project" value="UniProtKB-UniRule"/>
</dbReference>
<dbReference type="HAMAP" id="MF_00109">
    <property type="entry name" value="Shikimate_kinase"/>
    <property type="match status" value="1"/>
</dbReference>
<dbReference type="GO" id="GO:0000287">
    <property type="term" value="F:magnesium ion binding"/>
    <property type="evidence" value="ECO:0007669"/>
    <property type="project" value="UniProtKB-UniRule"/>
</dbReference>
<dbReference type="eggNOG" id="COG0703">
    <property type="taxonomic scope" value="Bacteria"/>
</dbReference>
<comment type="catalytic activity">
    <reaction evidence="7">
        <text>shikimate + ATP = 3-phosphoshikimate + ADP + H(+)</text>
        <dbReference type="Rhea" id="RHEA:13121"/>
        <dbReference type="ChEBI" id="CHEBI:15378"/>
        <dbReference type="ChEBI" id="CHEBI:30616"/>
        <dbReference type="ChEBI" id="CHEBI:36208"/>
        <dbReference type="ChEBI" id="CHEBI:145989"/>
        <dbReference type="ChEBI" id="CHEBI:456216"/>
        <dbReference type="EC" id="2.7.1.71"/>
    </reaction>
</comment>
<reference evidence="8 9" key="1">
    <citation type="journal article" date="2011" name="J. Bacteriol.">
        <title>Genome sequence of Brevibacillus laterosporus LMG 15441, a pathogen of invertebrates.</title>
        <authorList>
            <person name="Djukic M."/>
            <person name="Poehlein A."/>
            <person name="Thurmer A."/>
            <person name="Daniel R."/>
        </authorList>
    </citation>
    <scope>NUCLEOTIDE SEQUENCE [LARGE SCALE GENOMIC DNA]</scope>
    <source>
        <strain evidence="8 9">LMG 15441</strain>
    </source>
</reference>
<feature type="binding site" evidence="7">
    <location>
        <position position="137"/>
    </location>
    <ligand>
        <name>substrate</name>
    </ligand>
</feature>
<keyword evidence="1 7" id="KW-0028">Amino-acid biosynthesis</keyword>
<organism evidence="8 9">
    <name type="scientific">Brevibacillus laterosporus LMG 15441</name>
    <dbReference type="NCBI Taxonomy" id="1042163"/>
    <lineage>
        <taxon>Bacteria</taxon>
        <taxon>Bacillati</taxon>
        <taxon>Bacillota</taxon>
        <taxon>Bacilli</taxon>
        <taxon>Bacillales</taxon>
        <taxon>Paenibacillaceae</taxon>
        <taxon>Brevibacillus</taxon>
    </lineage>
</organism>
<feature type="binding site" evidence="7">
    <location>
        <position position="119"/>
    </location>
    <ligand>
        <name>ATP</name>
        <dbReference type="ChEBI" id="CHEBI:30616"/>
    </ligand>
</feature>
<evidence type="ECO:0000256" key="4">
    <source>
        <dbReference type="ARBA" id="ARBA00022777"/>
    </source>
</evidence>
<keyword evidence="7" id="KW-0460">Magnesium</keyword>
<feature type="binding site" evidence="7">
    <location>
        <begin position="13"/>
        <end position="18"/>
    </location>
    <ligand>
        <name>ATP</name>
        <dbReference type="ChEBI" id="CHEBI:30616"/>
    </ligand>
</feature>
<protein>
    <recommendedName>
        <fullName evidence="7">Shikimate kinase</fullName>
        <shortName evidence="7">SK</shortName>
        <ecNumber evidence="7">2.7.1.71</ecNumber>
    </recommendedName>
</protein>
<gene>
    <name evidence="7" type="primary">aroK</name>
    <name evidence="8" type="ORF">BRLA_c015930</name>
</gene>
<comment type="function">
    <text evidence="7">Catalyzes the specific phosphorylation of the 3-hydroxyl group of shikimic acid using ATP as a cosubstrate.</text>
</comment>
<dbReference type="EMBL" id="CP007806">
    <property type="protein sequence ID" value="AIG25917.1"/>
    <property type="molecule type" value="Genomic_DNA"/>
</dbReference>
<dbReference type="InterPro" id="IPR027417">
    <property type="entry name" value="P-loop_NTPase"/>
</dbReference>
<keyword evidence="4 7" id="KW-0418">Kinase</keyword>
<evidence type="ECO:0000313" key="8">
    <source>
        <dbReference type="EMBL" id="AIG25917.1"/>
    </source>
</evidence>
<proteinExistence type="inferred from homology"/>
<keyword evidence="9" id="KW-1185">Reference proteome</keyword>
<comment type="subunit">
    <text evidence="7">Monomer.</text>
</comment>
<sequence>MQSTNIILIGFMGTGKSTVGEQLAQRLHYERCDLDEEIVKATGKTIPQIFAEDGEEIFRQLETNVLRQLVDGNRRVIITGGGAVLRPENVQIMLRHGRVVALTACEQEIIRRVERDQNRPLLQGNVKEKVRELLQARAGAYDFAPVQIDTTGKTIEEIVDEITTA</sequence>
<dbReference type="PANTHER" id="PTHR21087">
    <property type="entry name" value="SHIKIMATE KINASE"/>
    <property type="match status" value="1"/>
</dbReference>
<dbReference type="UniPathway" id="UPA00053">
    <property type="reaction ID" value="UER00088"/>
</dbReference>
<name>A0A075QZX9_BRELA</name>
<dbReference type="AlphaFoldDB" id="A0A075QZX9"/>
<dbReference type="GO" id="GO:0004765">
    <property type="term" value="F:shikimate kinase activity"/>
    <property type="evidence" value="ECO:0007669"/>
    <property type="project" value="UniProtKB-UniRule"/>
</dbReference>
<keyword evidence="7" id="KW-0963">Cytoplasm</keyword>
<feature type="binding site" evidence="7">
    <location>
        <position position="59"/>
    </location>
    <ligand>
        <name>substrate</name>
    </ligand>
</feature>
<dbReference type="PANTHER" id="PTHR21087:SF16">
    <property type="entry name" value="SHIKIMATE KINASE 1, CHLOROPLASTIC"/>
    <property type="match status" value="1"/>
</dbReference>
<evidence type="ECO:0000313" key="9">
    <source>
        <dbReference type="Proteomes" id="UP000005850"/>
    </source>
</evidence>
<dbReference type="Proteomes" id="UP000005850">
    <property type="component" value="Chromosome"/>
</dbReference>
<keyword evidence="6 7" id="KW-0057">Aromatic amino acid biosynthesis</keyword>
<comment type="cofactor">
    <cofactor evidence="7">
        <name>Mg(2+)</name>
        <dbReference type="ChEBI" id="CHEBI:18420"/>
    </cofactor>
    <text evidence="7">Binds 1 Mg(2+) ion per subunit.</text>
</comment>
<evidence type="ECO:0000256" key="1">
    <source>
        <dbReference type="ARBA" id="ARBA00022605"/>
    </source>
</evidence>
<feature type="binding site" evidence="7">
    <location>
        <position position="81"/>
    </location>
    <ligand>
        <name>substrate</name>
    </ligand>
</feature>
<dbReference type="STRING" id="1042163.BRLA_c015930"/>
<dbReference type="KEGG" id="blr:BRLA_c015930"/>
<dbReference type="EC" id="2.7.1.71" evidence="7"/>
<dbReference type="InterPro" id="IPR031322">
    <property type="entry name" value="Shikimate/glucono_kinase"/>
</dbReference>